<dbReference type="STRING" id="42251.A0A2T6ZIZ5"/>
<dbReference type="EMBL" id="NESQ01000230">
    <property type="protein sequence ID" value="PUU75453.1"/>
    <property type="molecule type" value="Genomic_DNA"/>
</dbReference>
<protein>
    <submittedName>
        <fullName evidence="1">Uncharacterized protein</fullName>
    </submittedName>
</protein>
<sequence length="259" mass="29050">MAEESSAQSEAHLEPVNLGSLCFPHIYRELVSEILAILLPDSGPHPSRCRLHYHAREGYLRIVGPEEFSLYPVSWMCKDNEMWWYDGLLDQDDRIKIFQCSPAWDKFIGQHADSNKKPSLFLMPVIEGEIRDIPSVIFESGWGESGPLSISDSLVWLEGTGGAVKVVIFLKTFTPDKENKIKATLTVCRNNPCGTIVKTEQNIFPAPDQILPDPYITINELYGGRTPASLGSDTQLPLSMEKLREFLGLLIRQKGHLPA</sequence>
<dbReference type="Proteomes" id="UP000244722">
    <property type="component" value="Unassembled WGS sequence"/>
</dbReference>
<evidence type="ECO:0000313" key="2">
    <source>
        <dbReference type="Proteomes" id="UP000244722"/>
    </source>
</evidence>
<dbReference type="AlphaFoldDB" id="A0A2T6ZIZ5"/>
<accession>A0A2T6ZIZ5</accession>
<name>A0A2T6ZIZ5_TUBBO</name>
<dbReference type="OrthoDB" id="76567at2759"/>
<evidence type="ECO:0000313" key="1">
    <source>
        <dbReference type="EMBL" id="PUU75453.1"/>
    </source>
</evidence>
<gene>
    <name evidence="1" type="ORF">B9Z19DRAFT_1067405</name>
</gene>
<proteinExistence type="predicted"/>
<keyword evidence="2" id="KW-1185">Reference proteome</keyword>
<comment type="caution">
    <text evidence="1">The sequence shown here is derived from an EMBL/GenBank/DDBJ whole genome shotgun (WGS) entry which is preliminary data.</text>
</comment>
<reference evidence="1 2" key="1">
    <citation type="submission" date="2017-04" db="EMBL/GenBank/DDBJ databases">
        <title>Draft genome sequence of Tuber borchii Vittad., a whitish edible truffle.</title>
        <authorList>
            <consortium name="DOE Joint Genome Institute"/>
            <person name="Murat C."/>
            <person name="Kuo A."/>
            <person name="Barry K.W."/>
            <person name="Clum A."/>
            <person name="Dockter R.B."/>
            <person name="Fauchery L."/>
            <person name="Iotti M."/>
            <person name="Kohler A."/>
            <person name="Labutti K."/>
            <person name="Lindquist E.A."/>
            <person name="Lipzen A."/>
            <person name="Ohm R.A."/>
            <person name="Wang M."/>
            <person name="Grigoriev I.V."/>
            <person name="Zambonelli A."/>
            <person name="Martin F.M."/>
        </authorList>
    </citation>
    <scope>NUCLEOTIDE SEQUENCE [LARGE SCALE GENOMIC DNA]</scope>
    <source>
        <strain evidence="1 2">Tbo3840</strain>
    </source>
</reference>
<organism evidence="1 2">
    <name type="scientific">Tuber borchii</name>
    <name type="common">White truffle</name>
    <dbReference type="NCBI Taxonomy" id="42251"/>
    <lineage>
        <taxon>Eukaryota</taxon>
        <taxon>Fungi</taxon>
        <taxon>Dikarya</taxon>
        <taxon>Ascomycota</taxon>
        <taxon>Pezizomycotina</taxon>
        <taxon>Pezizomycetes</taxon>
        <taxon>Pezizales</taxon>
        <taxon>Tuberaceae</taxon>
        <taxon>Tuber</taxon>
    </lineage>
</organism>